<dbReference type="Proteomes" id="UP000265955">
    <property type="component" value="Unassembled WGS sequence"/>
</dbReference>
<feature type="transmembrane region" description="Helical" evidence="1">
    <location>
        <begin position="32"/>
        <end position="51"/>
    </location>
</feature>
<keyword evidence="2" id="KW-0436">Ligase</keyword>
<feature type="transmembrane region" description="Helical" evidence="1">
    <location>
        <begin position="188"/>
        <end position="208"/>
    </location>
</feature>
<sequence length="435" mass="47916">MAAAVYMSSASEVKFEMKAPAMRHLNTPASKIANWAFLMLFPGFFFYHTALGLRVIPPLLGGFFSPVCIAMAPILCAVYAIGLYREKNAHTGVDQAFFGFLLYFVFIIAVNSVFFDADERVVTSHLVAILHFIVVFIVFKFARFDTGTMRATVLLCWLTMTALIFNLANDGFFYLREQDPGIDHEYVATYQGFGRSYLVMFLVLIPFIKSIPARLSVYLIAVAALFVNGSRSDFAGAILAIAVLELLNAKHKLFVVVLAASCIAFFNMQAADTLGIFPENRTLELLDFSAASSWEGRNVAFAHAIETIVKSPWLGGYGSHFDIGGEGEYAHNILSAWVDLGFIGFAWLVLLLTVPLCALAKRLLSSGPTARSAEPLLPLSLIVVTIFLLCTTKEFTYMLIGAALGAYTQYQQRVRQATCISPTGYTTCRPTQSFS</sequence>
<evidence type="ECO:0000313" key="2">
    <source>
        <dbReference type="EMBL" id="RJF95872.1"/>
    </source>
</evidence>
<dbReference type="PANTHER" id="PTHR37422:SF13">
    <property type="entry name" value="LIPOPOLYSACCHARIDE BIOSYNTHESIS PROTEIN PA4999-RELATED"/>
    <property type="match status" value="1"/>
</dbReference>
<feature type="transmembrane region" description="Helical" evidence="1">
    <location>
        <begin position="121"/>
        <end position="139"/>
    </location>
</feature>
<evidence type="ECO:0000313" key="3">
    <source>
        <dbReference type="Proteomes" id="UP000265955"/>
    </source>
</evidence>
<proteinExistence type="predicted"/>
<keyword evidence="3" id="KW-1185">Reference proteome</keyword>
<gene>
    <name evidence="2" type="ORF">D3871_21135</name>
</gene>
<feature type="transmembrane region" description="Helical" evidence="1">
    <location>
        <begin position="63"/>
        <end position="84"/>
    </location>
</feature>
<feature type="transmembrane region" description="Helical" evidence="1">
    <location>
        <begin position="381"/>
        <end position="407"/>
    </location>
</feature>
<keyword evidence="1" id="KW-1133">Transmembrane helix</keyword>
<comment type="caution">
    <text evidence="2">The sequence shown here is derived from an EMBL/GenBank/DDBJ whole genome shotgun (WGS) entry which is preliminary data.</text>
</comment>
<name>A0A3A3FQY3_9BURK</name>
<dbReference type="InterPro" id="IPR051533">
    <property type="entry name" value="WaaL-like"/>
</dbReference>
<accession>A0A3A3FQY3</accession>
<feature type="transmembrane region" description="Helical" evidence="1">
    <location>
        <begin position="96"/>
        <end position="115"/>
    </location>
</feature>
<dbReference type="GO" id="GO:0016874">
    <property type="term" value="F:ligase activity"/>
    <property type="evidence" value="ECO:0007669"/>
    <property type="project" value="UniProtKB-KW"/>
</dbReference>
<feature type="transmembrane region" description="Helical" evidence="1">
    <location>
        <begin position="340"/>
        <end position="361"/>
    </location>
</feature>
<organism evidence="2 3">
    <name type="scientific">Noviherbaspirillum saxi</name>
    <dbReference type="NCBI Taxonomy" id="2320863"/>
    <lineage>
        <taxon>Bacteria</taxon>
        <taxon>Pseudomonadati</taxon>
        <taxon>Pseudomonadota</taxon>
        <taxon>Betaproteobacteria</taxon>
        <taxon>Burkholderiales</taxon>
        <taxon>Oxalobacteraceae</taxon>
        <taxon>Noviherbaspirillum</taxon>
    </lineage>
</organism>
<feature type="transmembrane region" description="Helical" evidence="1">
    <location>
        <begin position="151"/>
        <end position="168"/>
    </location>
</feature>
<dbReference type="PANTHER" id="PTHR37422">
    <property type="entry name" value="TEICHURONIC ACID BIOSYNTHESIS PROTEIN TUAE"/>
    <property type="match status" value="1"/>
</dbReference>
<dbReference type="AlphaFoldDB" id="A0A3A3FQY3"/>
<reference evidence="3" key="1">
    <citation type="submission" date="2018-09" db="EMBL/GenBank/DDBJ databases">
        <authorList>
            <person name="Zhu H."/>
        </authorList>
    </citation>
    <scope>NUCLEOTIDE SEQUENCE [LARGE SCALE GENOMIC DNA]</scope>
    <source>
        <strain evidence="3">K1R23-30</strain>
    </source>
</reference>
<feature type="transmembrane region" description="Helical" evidence="1">
    <location>
        <begin position="253"/>
        <end position="271"/>
    </location>
</feature>
<protein>
    <submittedName>
        <fullName evidence="2">O-antigen ligase domain-containing protein</fullName>
    </submittedName>
</protein>
<keyword evidence="1" id="KW-0812">Transmembrane</keyword>
<evidence type="ECO:0000256" key="1">
    <source>
        <dbReference type="SAM" id="Phobius"/>
    </source>
</evidence>
<keyword evidence="1" id="KW-0472">Membrane</keyword>
<dbReference type="EMBL" id="QYUO01000002">
    <property type="protein sequence ID" value="RJF95872.1"/>
    <property type="molecule type" value="Genomic_DNA"/>
</dbReference>